<evidence type="ECO:0000313" key="1">
    <source>
        <dbReference type="EMBL" id="KAK5967640.1"/>
    </source>
</evidence>
<dbReference type="PANTHER" id="PTHR31389:SF4">
    <property type="entry name" value="LD39211P"/>
    <property type="match status" value="1"/>
</dbReference>
<dbReference type="AlphaFoldDB" id="A0AAN8EZK1"/>
<reference evidence="1 2" key="1">
    <citation type="submission" date="2019-10" db="EMBL/GenBank/DDBJ databases">
        <title>Assembly and Annotation for the nematode Trichostrongylus colubriformis.</title>
        <authorList>
            <person name="Martin J."/>
        </authorList>
    </citation>
    <scope>NUCLEOTIDE SEQUENCE [LARGE SCALE GENOMIC DNA]</scope>
    <source>
        <strain evidence="1">G859</strain>
        <tissue evidence="1">Whole worm</tissue>
    </source>
</reference>
<protein>
    <submittedName>
        <fullName evidence="1">Uncharacterized protein</fullName>
    </submittedName>
</protein>
<comment type="caution">
    <text evidence="1">The sequence shown here is derived from an EMBL/GenBank/DDBJ whole genome shotgun (WGS) entry which is preliminary data.</text>
</comment>
<feature type="non-terminal residue" evidence="1">
    <location>
        <position position="1"/>
    </location>
</feature>
<gene>
    <name evidence="1" type="ORF">GCK32_016567</name>
</gene>
<dbReference type="PANTHER" id="PTHR31389">
    <property type="entry name" value="LD39211P"/>
    <property type="match status" value="1"/>
</dbReference>
<keyword evidence="2" id="KW-1185">Reference proteome</keyword>
<organism evidence="1 2">
    <name type="scientific">Trichostrongylus colubriformis</name>
    <name type="common">Black scour worm</name>
    <dbReference type="NCBI Taxonomy" id="6319"/>
    <lineage>
        <taxon>Eukaryota</taxon>
        <taxon>Metazoa</taxon>
        <taxon>Ecdysozoa</taxon>
        <taxon>Nematoda</taxon>
        <taxon>Chromadorea</taxon>
        <taxon>Rhabditida</taxon>
        <taxon>Rhabditina</taxon>
        <taxon>Rhabditomorpha</taxon>
        <taxon>Strongyloidea</taxon>
        <taxon>Trichostrongylidae</taxon>
        <taxon>Trichostrongylus</taxon>
    </lineage>
</organism>
<proteinExistence type="predicted"/>
<sequence length="205" mass="24029">EALTEFNSIWYMDTSIVFTKGNLSHVHELITCRNYVVDRPPVKSVEERDLREEQTPIESGWDVEQWKQAVAECRKPGFLMNGFTGHGIYTATAPDVYKYLPTNYTEIKKKKAKMYESGLTLVVKTRDTVEEILKWHVLCALEEDCMAGHYDASMFCFFNDDLYAELPNCHRFDQSVLNILVANTHWYDKHYYASEIVDFFEVKRR</sequence>
<evidence type="ECO:0000313" key="2">
    <source>
        <dbReference type="Proteomes" id="UP001331761"/>
    </source>
</evidence>
<dbReference type="Proteomes" id="UP001331761">
    <property type="component" value="Unassembled WGS sequence"/>
</dbReference>
<name>A0AAN8EZK1_TRICO</name>
<accession>A0AAN8EZK1</accession>
<dbReference type="EMBL" id="WIXE01022255">
    <property type="protein sequence ID" value="KAK5967640.1"/>
    <property type="molecule type" value="Genomic_DNA"/>
</dbReference>